<dbReference type="PANTHER" id="PTHR10015">
    <property type="entry name" value="HEAT SHOCK TRANSCRIPTION FACTOR"/>
    <property type="match status" value="1"/>
</dbReference>
<feature type="compositionally biased region" description="Polar residues" evidence="5">
    <location>
        <begin position="370"/>
        <end position="379"/>
    </location>
</feature>
<dbReference type="AlphaFoldDB" id="A0A9P8K660"/>
<sequence length="608" mass="65967">MTTVEQPARHIHFSSSYSTQSSALPVPVLTTSAPDSDASPDPMDTSSDNAARDSQNASPRGDKQVMQSANSIDQDSQSNLRNGAVGQHAVGAAAAAQQPKAISAAFIHKLYSMLEDQSIQHLISWSSTNESFVMSPSTEFSKVLASYFKHTNISSFVRQLNMYGFHKVSDVFHTGSPDSPLWEFKHGANNFRRGDLNGLRDIKRRASRHTLIHRDSFSNATPKMTLQPPPPPPPGAPMEPPMPDPVEARLSMLEFNLQDVYARLARSEDAYANLSAKCQMLSEGLARCHYWSGELSSQLLVMVPDPENAIHRDVSALRAEINRNADILRSHEVPHENLQPTRPPYMTAPSYDHGAPVSPRQQAMDASRRPSLQPTSRASSFRAPMPPHMTASPHRFGSLSGPSGPPSPSSRQPAPPPPPPPPTYTTLPPPPAPAPAGQPPLQHRPASPPMNLSRRHTSADIRLQGWNGPPHAIPPPPPPAHGTSPFTTGGQSSAPWPTSPFRQGNNEGQQIRDTLAQYELPRATSRLGSRQTTPPDSGPPSYANNSSEAGWQLPGPKFSFKGVEASAPGTRRSSMASNVHSLLNPTADSNHERDAEDGPEDRKRKRLG</sequence>
<feature type="compositionally biased region" description="Pro residues" evidence="5">
    <location>
        <begin position="403"/>
        <end position="438"/>
    </location>
</feature>
<feature type="region of interest" description="Disordered" evidence="5">
    <location>
        <begin position="1"/>
        <end position="79"/>
    </location>
</feature>
<dbReference type="PROSITE" id="PS00434">
    <property type="entry name" value="HSF_DOMAIN"/>
    <property type="match status" value="1"/>
</dbReference>
<reference evidence="7" key="1">
    <citation type="journal article" date="2021" name="J Fungi (Basel)">
        <title>Virulence traits and population genomics of the black yeast Aureobasidium melanogenum.</title>
        <authorList>
            <person name="Cernosa A."/>
            <person name="Sun X."/>
            <person name="Gostincar C."/>
            <person name="Fang C."/>
            <person name="Gunde-Cimerman N."/>
            <person name="Song Z."/>
        </authorList>
    </citation>
    <scope>NUCLEOTIDE SEQUENCE</scope>
    <source>
        <strain evidence="7">EXF-8016</strain>
    </source>
</reference>
<gene>
    <name evidence="7" type="ORF">KCV03_g6920</name>
</gene>
<feature type="compositionally biased region" description="Polar residues" evidence="5">
    <location>
        <begin position="571"/>
        <end position="588"/>
    </location>
</feature>
<dbReference type="Pfam" id="PF00447">
    <property type="entry name" value="HSF_DNA-bind"/>
    <property type="match status" value="1"/>
</dbReference>
<accession>A0A9P8K660</accession>
<dbReference type="PANTHER" id="PTHR10015:SF396">
    <property type="entry name" value="FLOCCULATION SUPPRESSION PROTEIN"/>
    <property type="match status" value="1"/>
</dbReference>
<feature type="compositionally biased region" description="Polar residues" evidence="5">
    <location>
        <begin position="65"/>
        <end position="79"/>
    </location>
</feature>
<comment type="caution">
    <text evidence="7">The sequence shown here is derived from an EMBL/GenBank/DDBJ whole genome shotgun (WGS) entry which is preliminary data.</text>
</comment>
<feature type="non-terminal residue" evidence="7">
    <location>
        <position position="608"/>
    </location>
</feature>
<feature type="domain" description="HSF-type DNA-binding" evidence="6">
    <location>
        <begin position="144"/>
        <end position="168"/>
    </location>
</feature>
<dbReference type="GO" id="GO:0003700">
    <property type="term" value="F:DNA-binding transcription factor activity"/>
    <property type="evidence" value="ECO:0007669"/>
    <property type="project" value="InterPro"/>
</dbReference>
<evidence type="ECO:0000256" key="4">
    <source>
        <dbReference type="RuleBase" id="RU004020"/>
    </source>
</evidence>
<dbReference type="SUPFAM" id="SSF46785">
    <property type="entry name" value="Winged helix' DNA-binding domain"/>
    <property type="match status" value="1"/>
</dbReference>
<keyword evidence="2" id="KW-0238">DNA-binding</keyword>
<dbReference type="OrthoDB" id="60033at2759"/>
<dbReference type="InterPro" id="IPR036390">
    <property type="entry name" value="WH_DNA-bd_sf"/>
</dbReference>
<dbReference type="InterPro" id="IPR000232">
    <property type="entry name" value="HSF_DNA-bd"/>
</dbReference>
<dbReference type="GO" id="GO:0005634">
    <property type="term" value="C:nucleus"/>
    <property type="evidence" value="ECO:0007669"/>
    <property type="project" value="UniProtKB-SubCell"/>
</dbReference>
<feature type="compositionally biased region" description="Pro residues" evidence="5">
    <location>
        <begin position="227"/>
        <end position="240"/>
    </location>
</feature>
<evidence type="ECO:0000256" key="5">
    <source>
        <dbReference type="SAM" id="MobiDB-lite"/>
    </source>
</evidence>
<evidence type="ECO:0000313" key="7">
    <source>
        <dbReference type="EMBL" id="KAH0217675.1"/>
    </source>
</evidence>
<dbReference type="SMART" id="SM00415">
    <property type="entry name" value="HSF"/>
    <property type="match status" value="1"/>
</dbReference>
<feature type="region of interest" description="Disordered" evidence="5">
    <location>
        <begin position="328"/>
        <end position="608"/>
    </location>
</feature>
<evidence type="ECO:0000256" key="1">
    <source>
        <dbReference type="ARBA" id="ARBA00004123"/>
    </source>
</evidence>
<keyword evidence="3" id="KW-0539">Nucleus</keyword>
<comment type="subcellular location">
    <subcellularLocation>
        <location evidence="1">Nucleus</location>
    </subcellularLocation>
</comment>
<dbReference type="Gene3D" id="1.10.10.10">
    <property type="entry name" value="Winged helix-like DNA-binding domain superfamily/Winged helix DNA-binding domain"/>
    <property type="match status" value="1"/>
</dbReference>
<evidence type="ECO:0000313" key="8">
    <source>
        <dbReference type="Proteomes" id="UP000767238"/>
    </source>
</evidence>
<feature type="compositionally biased region" description="Polar residues" evidence="5">
    <location>
        <begin position="484"/>
        <end position="512"/>
    </location>
</feature>
<reference evidence="7" key="2">
    <citation type="submission" date="2021-08" db="EMBL/GenBank/DDBJ databases">
        <authorList>
            <person name="Gostincar C."/>
            <person name="Sun X."/>
            <person name="Song Z."/>
            <person name="Gunde-Cimerman N."/>
        </authorList>
    </citation>
    <scope>NUCLEOTIDE SEQUENCE</scope>
    <source>
        <strain evidence="7">EXF-8016</strain>
    </source>
</reference>
<dbReference type="Proteomes" id="UP000767238">
    <property type="component" value="Unassembled WGS sequence"/>
</dbReference>
<dbReference type="InterPro" id="IPR036388">
    <property type="entry name" value="WH-like_DNA-bd_sf"/>
</dbReference>
<comment type="similarity">
    <text evidence="4">Belongs to the HSF family.</text>
</comment>
<dbReference type="EMBL" id="JAHFYH010000054">
    <property type="protein sequence ID" value="KAH0217675.1"/>
    <property type="molecule type" value="Genomic_DNA"/>
</dbReference>
<feature type="compositionally biased region" description="Polar residues" evidence="5">
    <location>
        <begin position="13"/>
        <end position="23"/>
    </location>
</feature>
<proteinExistence type="inferred from homology"/>
<feature type="compositionally biased region" description="Pro residues" evidence="5">
    <location>
        <begin position="471"/>
        <end position="480"/>
    </location>
</feature>
<organism evidence="7 8">
    <name type="scientific">Aureobasidium melanogenum</name>
    <name type="common">Aureobasidium pullulans var. melanogenum</name>
    <dbReference type="NCBI Taxonomy" id="46634"/>
    <lineage>
        <taxon>Eukaryota</taxon>
        <taxon>Fungi</taxon>
        <taxon>Dikarya</taxon>
        <taxon>Ascomycota</taxon>
        <taxon>Pezizomycotina</taxon>
        <taxon>Dothideomycetes</taxon>
        <taxon>Dothideomycetidae</taxon>
        <taxon>Dothideales</taxon>
        <taxon>Saccotheciaceae</taxon>
        <taxon>Aureobasidium</taxon>
    </lineage>
</organism>
<protein>
    <recommendedName>
        <fullName evidence="6">HSF-type DNA-binding domain-containing protein</fullName>
    </recommendedName>
</protein>
<evidence type="ECO:0000256" key="2">
    <source>
        <dbReference type="ARBA" id="ARBA00023125"/>
    </source>
</evidence>
<name>A0A9P8K660_AURME</name>
<dbReference type="GO" id="GO:0043565">
    <property type="term" value="F:sequence-specific DNA binding"/>
    <property type="evidence" value="ECO:0007669"/>
    <property type="project" value="InterPro"/>
</dbReference>
<dbReference type="PRINTS" id="PR00056">
    <property type="entry name" value="HSFDOMAIN"/>
</dbReference>
<feature type="compositionally biased region" description="Polar residues" evidence="5">
    <location>
        <begin position="526"/>
        <end position="535"/>
    </location>
</feature>
<dbReference type="FunFam" id="1.10.10.10:FF:000229">
    <property type="entry name" value="HSF-type DNA-binding domain protein"/>
    <property type="match status" value="1"/>
</dbReference>
<evidence type="ECO:0000256" key="3">
    <source>
        <dbReference type="ARBA" id="ARBA00023242"/>
    </source>
</evidence>
<feature type="region of interest" description="Disordered" evidence="5">
    <location>
        <begin position="218"/>
        <end position="240"/>
    </location>
</feature>
<feature type="compositionally biased region" description="Basic and acidic residues" evidence="5">
    <location>
        <begin position="589"/>
        <end position="602"/>
    </location>
</feature>
<evidence type="ECO:0000259" key="6">
    <source>
        <dbReference type="PROSITE" id="PS00434"/>
    </source>
</evidence>
<feature type="compositionally biased region" description="Low complexity" evidence="5">
    <location>
        <begin position="30"/>
        <end position="48"/>
    </location>
</feature>